<evidence type="ECO:0000256" key="10">
    <source>
        <dbReference type="ARBA" id="ARBA00048807"/>
    </source>
</evidence>
<sequence length="221" mass="25886">MYEISKSFEFSAAHSVHSQKLDKRWAKNTYPKCRRLPGHGHNYKLTVYLSSENLDNAQMVTDFGHLWWLKEFIDNFVDHKLILGADDPALKLFLNKLGILKEDTLSLPEEIKSAEVKVAFVDENFKLNVEDFKKVNFKELKRLNYFTFFTVKTKDNSIIEDFYARILEGLAFINCSPTSENLARFFYFFVRENVKPLNVKCQKVAIQETPTSNAVFYENER</sequence>
<name>A0ABY1N817_9BACT</name>
<proteinExistence type="inferred from homology"/>
<gene>
    <name evidence="11" type="ORF">SAMN06265339_0078</name>
</gene>
<evidence type="ECO:0000313" key="11">
    <source>
        <dbReference type="EMBL" id="SMP02871.1"/>
    </source>
</evidence>
<dbReference type="EC" id="4.1.2.50" evidence="4"/>
<reference evidence="11 12" key="1">
    <citation type="submission" date="2017-05" db="EMBL/GenBank/DDBJ databases">
        <authorList>
            <person name="Varghese N."/>
            <person name="Submissions S."/>
        </authorList>
    </citation>
    <scope>NUCLEOTIDE SEQUENCE [LARGE SCALE GENOMIC DNA]</scope>
    <source>
        <strain evidence="11 12">DSM 15522</strain>
    </source>
</reference>
<evidence type="ECO:0000256" key="3">
    <source>
        <dbReference type="ARBA" id="ARBA00008900"/>
    </source>
</evidence>
<comment type="pathway">
    <text evidence="2">Purine metabolism; 7-cyano-7-deazaguanine biosynthesis.</text>
</comment>
<evidence type="ECO:0000256" key="1">
    <source>
        <dbReference type="ARBA" id="ARBA00001947"/>
    </source>
</evidence>
<dbReference type="Proteomes" id="UP001157911">
    <property type="component" value="Unassembled WGS sequence"/>
</dbReference>
<evidence type="ECO:0000256" key="9">
    <source>
        <dbReference type="ARBA" id="ARBA00031449"/>
    </source>
</evidence>
<dbReference type="RefSeq" id="WP_283399592.1">
    <property type="nucleotide sequence ID" value="NZ_FXUB01000001.1"/>
</dbReference>
<dbReference type="EMBL" id="FXUB01000001">
    <property type="protein sequence ID" value="SMP02871.1"/>
    <property type="molecule type" value="Genomic_DNA"/>
</dbReference>
<keyword evidence="6" id="KW-0479">Metal-binding</keyword>
<evidence type="ECO:0000256" key="7">
    <source>
        <dbReference type="ARBA" id="ARBA00022833"/>
    </source>
</evidence>
<evidence type="ECO:0000313" key="12">
    <source>
        <dbReference type="Proteomes" id="UP001157911"/>
    </source>
</evidence>
<comment type="similarity">
    <text evidence="3">Belongs to the PTPS family. QueD subfamily.</text>
</comment>
<dbReference type="SUPFAM" id="SSF55620">
    <property type="entry name" value="Tetrahydrobiopterin biosynthesis enzymes-like"/>
    <property type="match status" value="1"/>
</dbReference>
<dbReference type="PANTHER" id="PTHR12589:SF7">
    <property type="entry name" value="6-PYRUVOYL TETRAHYDROBIOPTERIN SYNTHASE"/>
    <property type="match status" value="1"/>
</dbReference>
<evidence type="ECO:0000256" key="6">
    <source>
        <dbReference type="ARBA" id="ARBA00022723"/>
    </source>
</evidence>
<comment type="cofactor">
    <cofactor evidence="1">
        <name>Zn(2+)</name>
        <dbReference type="ChEBI" id="CHEBI:29105"/>
    </cofactor>
</comment>
<keyword evidence="12" id="KW-1185">Reference proteome</keyword>
<comment type="caution">
    <text evidence="11">The sequence shown here is derived from an EMBL/GenBank/DDBJ whole genome shotgun (WGS) entry which is preliminary data.</text>
</comment>
<evidence type="ECO:0000256" key="8">
    <source>
        <dbReference type="ARBA" id="ARBA00023239"/>
    </source>
</evidence>
<keyword evidence="8" id="KW-0456">Lyase</keyword>
<protein>
    <recommendedName>
        <fullName evidence="5">6-carboxy-5,6,7,8-tetrahydropterin synthase</fullName>
        <ecNumber evidence="4">4.1.2.50</ecNumber>
    </recommendedName>
    <alternativeName>
        <fullName evidence="9">Queuosine biosynthesis protein QueD</fullName>
    </alternativeName>
</protein>
<dbReference type="Gene3D" id="3.30.479.10">
    <property type="entry name" value="6-pyruvoyl tetrahydropterin synthase/QueD"/>
    <property type="match status" value="1"/>
</dbReference>
<accession>A0ABY1N817</accession>
<dbReference type="InterPro" id="IPR038418">
    <property type="entry name" value="6-PTP_synth/QueD_sf"/>
</dbReference>
<dbReference type="PANTHER" id="PTHR12589">
    <property type="entry name" value="PYRUVOYL TETRAHYDROBIOPTERIN SYNTHASE"/>
    <property type="match status" value="1"/>
</dbReference>
<keyword evidence="7" id="KW-0862">Zinc</keyword>
<organism evidence="11 12">
    <name type="scientific">Desulfurobacterium pacificum</name>
    <dbReference type="NCBI Taxonomy" id="240166"/>
    <lineage>
        <taxon>Bacteria</taxon>
        <taxon>Pseudomonadati</taxon>
        <taxon>Aquificota</taxon>
        <taxon>Aquificia</taxon>
        <taxon>Desulfurobacteriales</taxon>
        <taxon>Desulfurobacteriaceae</taxon>
        <taxon>Desulfurobacterium</taxon>
    </lineage>
</organism>
<dbReference type="Pfam" id="PF01242">
    <property type="entry name" value="PTPS"/>
    <property type="match status" value="1"/>
</dbReference>
<dbReference type="InterPro" id="IPR007115">
    <property type="entry name" value="6-PTP_synth/QueD"/>
</dbReference>
<comment type="catalytic activity">
    <reaction evidence="10">
        <text>7,8-dihydroneopterin 3'-triphosphate + H2O = 6-carboxy-5,6,7,8-tetrahydropterin + triphosphate + acetaldehyde + 2 H(+)</text>
        <dbReference type="Rhea" id="RHEA:27966"/>
        <dbReference type="ChEBI" id="CHEBI:15343"/>
        <dbReference type="ChEBI" id="CHEBI:15377"/>
        <dbReference type="ChEBI" id="CHEBI:15378"/>
        <dbReference type="ChEBI" id="CHEBI:18036"/>
        <dbReference type="ChEBI" id="CHEBI:58462"/>
        <dbReference type="ChEBI" id="CHEBI:61032"/>
        <dbReference type="EC" id="4.1.2.50"/>
    </reaction>
</comment>
<evidence type="ECO:0000256" key="2">
    <source>
        <dbReference type="ARBA" id="ARBA00005061"/>
    </source>
</evidence>
<evidence type="ECO:0000256" key="4">
    <source>
        <dbReference type="ARBA" id="ARBA00012982"/>
    </source>
</evidence>
<evidence type="ECO:0000256" key="5">
    <source>
        <dbReference type="ARBA" id="ARBA00018141"/>
    </source>
</evidence>